<dbReference type="Pfam" id="PF14849">
    <property type="entry name" value="YidC_periplas"/>
    <property type="match status" value="1"/>
</dbReference>
<gene>
    <name evidence="16" type="ORF">METZ01_LOCUS297852</name>
</gene>
<protein>
    <recommendedName>
        <fullName evidence="3">Membrane protein insertase YidC</fullName>
    </recommendedName>
    <alternativeName>
        <fullName evidence="12">Foldase YidC</fullName>
    </alternativeName>
    <alternativeName>
        <fullName evidence="11">Membrane integrase YidC</fullName>
    </alternativeName>
</protein>
<feature type="domain" description="Membrane insertase YidC N-terminal" evidence="15">
    <location>
        <begin position="131"/>
        <end position="320"/>
    </location>
</feature>
<proteinExistence type="inferred from homology"/>
<dbReference type="GO" id="GO:0015031">
    <property type="term" value="P:protein transport"/>
    <property type="evidence" value="ECO:0007669"/>
    <property type="project" value="UniProtKB-KW"/>
</dbReference>
<reference evidence="16" key="1">
    <citation type="submission" date="2018-05" db="EMBL/GenBank/DDBJ databases">
        <authorList>
            <person name="Lanie J.A."/>
            <person name="Ng W.-L."/>
            <person name="Kazmierczak K.M."/>
            <person name="Andrzejewski T.M."/>
            <person name="Davidsen T.M."/>
            <person name="Wayne K.J."/>
            <person name="Tettelin H."/>
            <person name="Glass J.I."/>
            <person name="Rusch D."/>
            <person name="Podicherti R."/>
            <person name="Tsui H.-C.T."/>
            <person name="Winkler M.E."/>
        </authorList>
    </citation>
    <scope>NUCLEOTIDE SEQUENCE</scope>
</reference>
<evidence type="ECO:0000256" key="4">
    <source>
        <dbReference type="ARBA" id="ARBA00022448"/>
    </source>
</evidence>
<comment type="subcellular location">
    <subcellularLocation>
        <location evidence="1">Cell membrane</location>
        <topology evidence="1">Multi-pass membrane protein</topology>
    </subcellularLocation>
</comment>
<evidence type="ECO:0000256" key="12">
    <source>
        <dbReference type="ARBA" id="ARBA00033342"/>
    </source>
</evidence>
<evidence type="ECO:0000256" key="9">
    <source>
        <dbReference type="ARBA" id="ARBA00023136"/>
    </source>
</evidence>
<dbReference type="Gene3D" id="2.70.98.90">
    <property type="match status" value="1"/>
</dbReference>
<evidence type="ECO:0000256" key="8">
    <source>
        <dbReference type="ARBA" id="ARBA00022989"/>
    </source>
</evidence>
<sequence>MFPDPVSPEKFNKSIFKDEVSESFITIVTPLYTATISNRSGGSLDSYTLTQLSDEDYKYKGGFDEYGIYNGDMPVSLVLSTKDYCQPCLAIYDDHEDQYSLINAPFRLVAYSGKSDTIFLSPNESTNLEYILNDVDGNILVRKSLSFSADNFISQHDFKVYENHFDYVNNLEIMWMGGLRPSEKREDEDVQYSSGIIGQAGEIEDIQVKGPDKKISRTVYNGQTDWAAVRTKYFMSALLSDHSGSFATLSAENMVFGGRKQTPFYHASIGFPLDVSTVSSSLYLGPLDVDHISSLGGNLDETMNWGWAPLRPISKGILWVLKFMHNALHLNYGLVLLLFALLIRLITGPLTKKSYESTQKMQKIQPEIKKMQAKYKSDPQQLN</sequence>
<feature type="non-terminal residue" evidence="16">
    <location>
        <position position="383"/>
    </location>
</feature>
<evidence type="ECO:0000256" key="13">
    <source>
        <dbReference type="SAM" id="Phobius"/>
    </source>
</evidence>
<feature type="domain" description="Membrane insertase YidC/Oxa/ALB C-terminal" evidence="14">
    <location>
        <begin position="332"/>
        <end position="383"/>
    </location>
</feature>
<keyword evidence="8 13" id="KW-1133">Transmembrane helix</keyword>
<dbReference type="PANTHER" id="PTHR12428">
    <property type="entry name" value="OXA1"/>
    <property type="match status" value="1"/>
</dbReference>
<dbReference type="PANTHER" id="PTHR12428:SF65">
    <property type="entry name" value="CYTOCHROME C OXIDASE ASSEMBLY PROTEIN COX18, MITOCHONDRIAL"/>
    <property type="match status" value="1"/>
</dbReference>
<dbReference type="GO" id="GO:0005886">
    <property type="term" value="C:plasma membrane"/>
    <property type="evidence" value="ECO:0007669"/>
    <property type="project" value="UniProtKB-SubCell"/>
</dbReference>
<keyword evidence="9 13" id="KW-0472">Membrane</keyword>
<evidence type="ECO:0000256" key="6">
    <source>
        <dbReference type="ARBA" id="ARBA00022692"/>
    </source>
</evidence>
<evidence type="ECO:0000256" key="2">
    <source>
        <dbReference type="ARBA" id="ARBA00010527"/>
    </source>
</evidence>
<organism evidence="16">
    <name type="scientific">marine metagenome</name>
    <dbReference type="NCBI Taxonomy" id="408172"/>
    <lineage>
        <taxon>unclassified sequences</taxon>
        <taxon>metagenomes</taxon>
        <taxon>ecological metagenomes</taxon>
    </lineage>
</organism>
<dbReference type="GO" id="GO:0051205">
    <property type="term" value="P:protein insertion into membrane"/>
    <property type="evidence" value="ECO:0007669"/>
    <property type="project" value="TreeGrafter"/>
</dbReference>
<evidence type="ECO:0000259" key="15">
    <source>
        <dbReference type="Pfam" id="PF14849"/>
    </source>
</evidence>
<dbReference type="InterPro" id="IPR038221">
    <property type="entry name" value="YidC_periplasmic_sf"/>
</dbReference>
<evidence type="ECO:0000256" key="11">
    <source>
        <dbReference type="ARBA" id="ARBA00033245"/>
    </source>
</evidence>
<dbReference type="NCBIfam" id="TIGR03593">
    <property type="entry name" value="yidC_nterm"/>
    <property type="match status" value="1"/>
</dbReference>
<dbReference type="CDD" id="cd19961">
    <property type="entry name" value="EcYidC-like_peri"/>
    <property type="match status" value="1"/>
</dbReference>
<evidence type="ECO:0000313" key="16">
    <source>
        <dbReference type="EMBL" id="SVC44998.1"/>
    </source>
</evidence>
<name>A0A382M8R5_9ZZZZ</name>
<dbReference type="Pfam" id="PF02096">
    <property type="entry name" value="60KD_IMP"/>
    <property type="match status" value="1"/>
</dbReference>
<evidence type="ECO:0000256" key="3">
    <source>
        <dbReference type="ARBA" id="ARBA00015325"/>
    </source>
</evidence>
<evidence type="ECO:0000259" key="14">
    <source>
        <dbReference type="Pfam" id="PF02096"/>
    </source>
</evidence>
<accession>A0A382M8R5</accession>
<dbReference type="InterPro" id="IPR028055">
    <property type="entry name" value="YidC/Oxa/ALB_C"/>
</dbReference>
<dbReference type="InterPro" id="IPR028053">
    <property type="entry name" value="Membr_insert_YidC_N"/>
</dbReference>
<dbReference type="InterPro" id="IPR001708">
    <property type="entry name" value="YidC/ALB3/OXA1/COX18"/>
</dbReference>
<dbReference type="EMBL" id="UINC01091882">
    <property type="protein sequence ID" value="SVC44998.1"/>
    <property type="molecule type" value="Genomic_DNA"/>
</dbReference>
<comment type="similarity">
    <text evidence="2">Belongs to the OXA1/ALB3/YidC family. Type 1 subfamily.</text>
</comment>
<evidence type="ECO:0000256" key="10">
    <source>
        <dbReference type="ARBA" id="ARBA00023186"/>
    </source>
</evidence>
<keyword evidence="4" id="KW-0813">Transport</keyword>
<dbReference type="AlphaFoldDB" id="A0A382M8R5"/>
<keyword evidence="5" id="KW-1003">Cell membrane</keyword>
<keyword evidence="7" id="KW-0653">Protein transport</keyword>
<keyword evidence="10" id="KW-0143">Chaperone</keyword>
<evidence type="ECO:0000256" key="7">
    <source>
        <dbReference type="ARBA" id="ARBA00022927"/>
    </source>
</evidence>
<evidence type="ECO:0000256" key="5">
    <source>
        <dbReference type="ARBA" id="ARBA00022475"/>
    </source>
</evidence>
<keyword evidence="6 13" id="KW-0812">Transmembrane</keyword>
<evidence type="ECO:0000256" key="1">
    <source>
        <dbReference type="ARBA" id="ARBA00004651"/>
    </source>
</evidence>
<feature type="transmembrane region" description="Helical" evidence="13">
    <location>
        <begin position="330"/>
        <end position="351"/>
    </location>
</feature>
<dbReference type="GO" id="GO:0032977">
    <property type="term" value="F:membrane insertase activity"/>
    <property type="evidence" value="ECO:0007669"/>
    <property type="project" value="InterPro"/>
</dbReference>